<keyword evidence="1" id="KW-0812">Transmembrane</keyword>
<dbReference type="Proteomes" id="UP000007813">
    <property type="component" value="Unassembled WGS sequence"/>
</dbReference>
<proteinExistence type="predicted"/>
<dbReference type="InterPro" id="IPR055693">
    <property type="entry name" value="DUF7269"/>
</dbReference>
<dbReference type="EMBL" id="ALJD01000004">
    <property type="protein sequence ID" value="EJN60016.1"/>
    <property type="molecule type" value="Genomic_DNA"/>
</dbReference>
<sequence length="224" mass="23940">MKVTRSAGRLVGRLVGRAERLVSTRELLLAVGTLSFLLAVAVALLPAAYVPAAVTWTAGTLVANRSTVLFAGSVAGGFGVWALYRGSAGEDDADPVEFPTRPPEFAYYDERRTVGGAIDLATSDEDLPDWKAGRSRRDTRTQLHDAAVAVITEREGCSPQVARDAIAVGTWTDSPRAARFLGGTDAADLPLSVRIRDWASGDSYRRHVEATVDEIAALDGGERR</sequence>
<evidence type="ECO:0000313" key="3">
    <source>
        <dbReference type="Proteomes" id="UP000007813"/>
    </source>
</evidence>
<feature type="transmembrane region" description="Helical" evidence="1">
    <location>
        <begin position="27"/>
        <end position="50"/>
    </location>
</feature>
<dbReference type="OrthoDB" id="307812at2157"/>
<accession>J3JGD9</accession>
<feature type="transmembrane region" description="Helical" evidence="1">
    <location>
        <begin position="62"/>
        <end position="84"/>
    </location>
</feature>
<gene>
    <name evidence="2" type="ORF">HSB1_21740</name>
</gene>
<evidence type="ECO:0000313" key="2">
    <source>
        <dbReference type="EMBL" id="EJN60016.1"/>
    </source>
</evidence>
<dbReference type="Pfam" id="PF23933">
    <property type="entry name" value="DUF7269"/>
    <property type="match status" value="1"/>
</dbReference>
<dbReference type="RefSeq" id="WP_009367256.1">
    <property type="nucleotide sequence ID" value="NZ_ALJD01000004.1"/>
</dbReference>
<protein>
    <submittedName>
        <fullName evidence="2">Uncharacterized protein</fullName>
    </submittedName>
</protein>
<dbReference type="eggNOG" id="arCOG06437">
    <property type="taxonomic scope" value="Archaea"/>
</dbReference>
<organism evidence="2 3">
    <name type="scientific">Halogranum salarium B-1</name>
    <dbReference type="NCBI Taxonomy" id="1210908"/>
    <lineage>
        <taxon>Archaea</taxon>
        <taxon>Methanobacteriati</taxon>
        <taxon>Methanobacteriota</taxon>
        <taxon>Stenosarchaea group</taxon>
        <taxon>Halobacteria</taxon>
        <taxon>Halobacteriales</taxon>
        <taxon>Haloferacaceae</taxon>
    </lineage>
</organism>
<name>J3JGD9_9EURY</name>
<keyword evidence="1" id="KW-0472">Membrane</keyword>
<reference evidence="2 3" key="1">
    <citation type="journal article" date="2012" name="J. Bacteriol.">
        <title>Draft Genome Sequence of the Extremely Halophilic Archaeon Halogranum salarium B-1T.</title>
        <authorList>
            <person name="Kim K.K."/>
            <person name="Lee K.C."/>
            <person name="Lee J.S."/>
        </authorList>
    </citation>
    <scope>NUCLEOTIDE SEQUENCE [LARGE SCALE GENOMIC DNA]</scope>
    <source>
        <strain evidence="2 3">B-1</strain>
    </source>
</reference>
<keyword evidence="1" id="KW-1133">Transmembrane helix</keyword>
<dbReference type="AlphaFoldDB" id="J3JGD9"/>
<comment type="caution">
    <text evidence="2">The sequence shown here is derived from an EMBL/GenBank/DDBJ whole genome shotgun (WGS) entry which is preliminary data.</text>
</comment>
<evidence type="ECO:0000256" key="1">
    <source>
        <dbReference type="SAM" id="Phobius"/>
    </source>
</evidence>